<sequence>MRPALPALWSGGDTTTLISQLYGKPRQDVHRLKYVKAPSTRYKLYPQRAVESSELGSFAVFFNQLMARLLTGMRDPSIYKDGTYVVELEPSAPNFSTDYLMAAPFQSLGDHMELSLCLWNKWINPTLWIPMADPLLLKNCFASLGNLSLANGHDMEVDEHFLPCPPLPFTTAAKAKQEMHRLGRSDATSWRRVVSEASNARTGALSSQQIDLSPKGINQKKNSETISPIAPGPATPPTAVAFAPNTVKQTAAFSSTPPMRKRVHAKRSDPQAIQEVLQNTGYHVAVLTETQVTSDPSDLLRVKAGAGNIWPGVKLYHTPGRGKTAGVTIVISPNCNFLDDLVQVKNNVHDESGRILRIDFNMLGTTPSTLIGAYCPAKKEERDFFFSELLHSSLPPPGARQVLLAGDLNCVISEENDVFYPPGHPGLLGLRQGSSRLHGSAGLGRLMQEHNLVDIWRDQHPSDLTFTHWSKASNSGARLDRWLLSPRVLSLFERSWSQVLSSTAIQTDHLPAILSFAMPKDNLKQSRGVLAFPLLLLNLPSAAESLRSAVQAEAACLFSISHPGRLAAQWSEAKARILLLSHRLHRDHKKTLRSTTVVKEKKAQVQMHALLTNRDPMQHNGLLGSFLTSADLVFQAWEDQCSPLLEALRSLDHIFGDTSSFYLHSLKREHHAPFTLTSLNRPGRQEGEDPGTAILHTVQGKRKALQYATDFFSARSAIGVFRQRQVEEERQDDFLSNISRTLSEDQQVLAEGPDENGLLTEDELLLALNSTGRGACPGYDGLPYEFYRAFREDLVPLLLHIFNTAFLASTHPSSPSLSPLLCGVICLLPKPGQPQCELSGLRPITLLNCDSKLVLLMLSNRLQRPLDYLVDIAQSAFIHGRDISDNVRYHQGLRARLKELGTPAHLLLSDLTKAYDSVDRGLVLKAMTAQGFREQGIIRWVQLMSSGTSCTVRINGTFTPFFPTVSGLEQGSSLSCHKWVIVWQLFFAQLNKLQASGTLPTFTLPNGENAPPSLGYADDDNYILIGELSELALRIKRLFEEGATLGLPEQSTTKTFLLCLSDDTHPVLQTEGEHTINPPSCYPQLPQGKKAGLRHLGVPIFGLHDENCKQAFSKVPGTMHLEGLAWNCAQPNKLGRTHISVLNLASKAIYQAAFHKPPANLVAAMQQQVNRFVAKPSCPTEDSPIPTHLYPSPNICFLPKKGPQTEDCSWEALPTGAMIPYSGEVTNLATPPRAALVQYYPKPAYAWSREDWNFHKAQQNLAVAD</sequence>
<dbReference type="InterPro" id="IPR000477">
    <property type="entry name" value="RT_dom"/>
</dbReference>
<organism evidence="2 3">
    <name type="scientific">Chlamydomonas eustigma</name>
    <dbReference type="NCBI Taxonomy" id="1157962"/>
    <lineage>
        <taxon>Eukaryota</taxon>
        <taxon>Viridiplantae</taxon>
        <taxon>Chlorophyta</taxon>
        <taxon>core chlorophytes</taxon>
        <taxon>Chlorophyceae</taxon>
        <taxon>CS clade</taxon>
        <taxon>Chlamydomonadales</taxon>
        <taxon>Chlamydomonadaceae</taxon>
        <taxon>Chlamydomonas</taxon>
    </lineage>
</organism>
<name>A0A250XAW2_9CHLO</name>
<dbReference type="Pfam" id="PF00078">
    <property type="entry name" value="RVT_1"/>
    <property type="match status" value="1"/>
</dbReference>
<dbReference type="EMBL" id="BEGY01000050">
    <property type="protein sequence ID" value="GAX80253.1"/>
    <property type="molecule type" value="Genomic_DNA"/>
</dbReference>
<dbReference type="SUPFAM" id="SSF56219">
    <property type="entry name" value="DNase I-like"/>
    <property type="match status" value="1"/>
</dbReference>
<dbReference type="Gene3D" id="3.60.10.10">
    <property type="entry name" value="Endonuclease/exonuclease/phosphatase"/>
    <property type="match status" value="1"/>
</dbReference>
<feature type="domain" description="Reverse transcriptase" evidence="1">
    <location>
        <begin position="829"/>
        <end position="1047"/>
    </location>
</feature>
<dbReference type="Proteomes" id="UP000232323">
    <property type="component" value="Unassembled WGS sequence"/>
</dbReference>
<dbReference type="STRING" id="1157962.A0A250XAW2"/>
<reference evidence="2 3" key="1">
    <citation type="submission" date="2017-08" db="EMBL/GenBank/DDBJ databases">
        <title>Acidophilic green algal genome provides insights into adaptation to an acidic environment.</title>
        <authorList>
            <person name="Hirooka S."/>
            <person name="Hirose Y."/>
            <person name="Kanesaki Y."/>
            <person name="Higuchi S."/>
            <person name="Fujiwara T."/>
            <person name="Onuma R."/>
            <person name="Era A."/>
            <person name="Ohbayashi R."/>
            <person name="Uzuka A."/>
            <person name="Nozaki H."/>
            <person name="Yoshikawa H."/>
            <person name="Miyagishima S.Y."/>
        </authorList>
    </citation>
    <scope>NUCLEOTIDE SEQUENCE [LARGE SCALE GENOMIC DNA]</scope>
    <source>
        <strain evidence="2 3">NIES-2499</strain>
    </source>
</reference>
<dbReference type="InterPro" id="IPR036691">
    <property type="entry name" value="Endo/exonu/phosph_ase_sf"/>
</dbReference>
<dbReference type="AlphaFoldDB" id="A0A250XAW2"/>
<dbReference type="GO" id="GO:0003824">
    <property type="term" value="F:catalytic activity"/>
    <property type="evidence" value="ECO:0007669"/>
    <property type="project" value="InterPro"/>
</dbReference>
<gene>
    <name evidence="2" type="ORF">CEUSTIGMA_g7691.t1</name>
</gene>
<evidence type="ECO:0000313" key="3">
    <source>
        <dbReference type="Proteomes" id="UP000232323"/>
    </source>
</evidence>
<accession>A0A250XAW2</accession>
<evidence type="ECO:0000313" key="2">
    <source>
        <dbReference type="EMBL" id="GAX80253.1"/>
    </source>
</evidence>
<dbReference type="OrthoDB" id="545196at2759"/>
<dbReference type="PANTHER" id="PTHR19446">
    <property type="entry name" value="REVERSE TRANSCRIPTASES"/>
    <property type="match status" value="1"/>
</dbReference>
<protein>
    <recommendedName>
        <fullName evidence="1">Reverse transcriptase domain-containing protein</fullName>
    </recommendedName>
</protein>
<evidence type="ECO:0000259" key="1">
    <source>
        <dbReference type="Pfam" id="PF00078"/>
    </source>
</evidence>
<keyword evidence="3" id="KW-1185">Reference proteome</keyword>
<comment type="caution">
    <text evidence="2">The sequence shown here is derived from an EMBL/GenBank/DDBJ whole genome shotgun (WGS) entry which is preliminary data.</text>
</comment>
<dbReference type="CDD" id="cd09076">
    <property type="entry name" value="L1-EN"/>
    <property type="match status" value="1"/>
</dbReference>
<proteinExistence type="predicted"/>